<evidence type="ECO:0000259" key="7">
    <source>
        <dbReference type="PROSITE" id="PS51826"/>
    </source>
</evidence>
<dbReference type="InterPro" id="IPR004167">
    <property type="entry name" value="PSBD"/>
</dbReference>
<comment type="cofactor">
    <cofactor evidence="1 4">
        <name>(R)-lipoate</name>
        <dbReference type="ChEBI" id="CHEBI:83088"/>
    </cofactor>
</comment>
<dbReference type="CDD" id="cd06849">
    <property type="entry name" value="lipoyl_domain"/>
    <property type="match status" value="1"/>
</dbReference>
<keyword evidence="3 4" id="KW-0450">Lipoyl</keyword>
<dbReference type="EMBL" id="JACHWR010000003">
    <property type="protein sequence ID" value="MBB3044332.1"/>
    <property type="molecule type" value="Genomic_DNA"/>
</dbReference>
<proteinExistence type="inferred from homology"/>
<dbReference type="InterPro" id="IPR045257">
    <property type="entry name" value="E2/Pdx1"/>
</dbReference>
<keyword evidence="8" id="KW-0670">Pyruvate</keyword>
<evidence type="ECO:0000256" key="2">
    <source>
        <dbReference type="ARBA" id="ARBA00007317"/>
    </source>
</evidence>
<dbReference type="Proteomes" id="UP000589626">
    <property type="component" value="Unassembled WGS sequence"/>
</dbReference>
<dbReference type="SUPFAM" id="SSF47005">
    <property type="entry name" value="Peripheral subunit-binding domain of 2-oxo acid dehydrogenase complex"/>
    <property type="match status" value="1"/>
</dbReference>
<dbReference type="AlphaFoldDB" id="A0A7W4VYY2"/>
<dbReference type="GO" id="GO:0016746">
    <property type="term" value="F:acyltransferase activity"/>
    <property type="evidence" value="ECO:0007669"/>
    <property type="project" value="UniProtKB-KW"/>
</dbReference>
<dbReference type="PROSITE" id="PS51826">
    <property type="entry name" value="PSBD"/>
    <property type="match status" value="1"/>
</dbReference>
<comment type="caution">
    <text evidence="8">The sequence shown here is derived from an EMBL/GenBank/DDBJ whole genome shotgun (WGS) entry which is preliminary data.</text>
</comment>
<dbReference type="PROSITE" id="PS50968">
    <property type="entry name" value="BIOTINYL_LIPOYL"/>
    <property type="match status" value="1"/>
</dbReference>
<reference evidence="8 9" key="1">
    <citation type="submission" date="2020-08" db="EMBL/GenBank/DDBJ databases">
        <title>Sequencing the genomes of 1000 actinobacteria strains.</title>
        <authorList>
            <person name="Klenk H.-P."/>
        </authorList>
    </citation>
    <scope>NUCLEOTIDE SEQUENCE [LARGE SCALE GENOMIC DNA]</scope>
    <source>
        <strain evidence="8 9">DSM 105498</strain>
    </source>
</reference>
<evidence type="ECO:0000256" key="1">
    <source>
        <dbReference type="ARBA" id="ARBA00001938"/>
    </source>
</evidence>
<keyword evidence="4 8" id="KW-0808">Transferase</keyword>
<dbReference type="PANTHER" id="PTHR23151:SF90">
    <property type="entry name" value="DIHYDROLIPOYLLYSINE-RESIDUE ACETYLTRANSFERASE COMPONENT OF PYRUVATE DEHYDROGENASE COMPLEX, MITOCHONDRIAL-RELATED"/>
    <property type="match status" value="1"/>
</dbReference>
<dbReference type="Gene3D" id="3.30.559.10">
    <property type="entry name" value="Chloramphenicol acetyltransferase-like domain"/>
    <property type="match status" value="1"/>
</dbReference>
<dbReference type="Pfam" id="PF00364">
    <property type="entry name" value="Biotin_lipoyl"/>
    <property type="match status" value="1"/>
</dbReference>
<feature type="domain" description="Peripheral subunit-binding (PSBD)" evidence="7">
    <location>
        <begin position="128"/>
        <end position="165"/>
    </location>
</feature>
<name>A0A7W4VYY2_9ACTN</name>
<gene>
    <name evidence="8" type="ORF">FHU40_004169</name>
</gene>
<dbReference type="Gene3D" id="4.10.320.10">
    <property type="entry name" value="E3-binding domain"/>
    <property type="match status" value="1"/>
</dbReference>
<keyword evidence="9" id="KW-1185">Reference proteome</keyword>
<dbReference type="Gene3D" id="2.40.50.100">
    <property type="match status" value="1"/>
</dbReference>
<feature type="domain" description="Lipoyl-binding" evidence="6">
    <location>
        <begin position="2"/>
        <end position="77"/>
    </location>
</feature>
<evidence type="ECO:0000256" key="4">
    <source>
        <dbReference type="RuleBase" id="RU003423"/>
    </source>
</evidence>
<accession>A0A7W4VYY2</accession>
<dbReference type="InterPro" id="IPR023213">
    <property type="entry name" value="CAT-like_dom_sf"/>
</dbReference>
<keyword evidence="4 8" id="KW-0012">Acyltransferase</keyword>
<evidence type="ECO:0000313" key="8">
    <source>
        <dbReference type="EMBL" id="MBB3044332.1"/>
    </source>
</evidence>
<dbReference type="SUPFAM" id="SSF52777">
    <property type="entry name" value="CoA-dependent acyltransferases"/>
    <property type="match status" value="1"/>
</dbReference>
<dbReference type="InterPro" id="IPR011053">
    <property type="entry name" value="Single_hybrid_motif"/>
</dbReference>
<organism evidence="8 9">
    <name type="scientific">Nocardioides soli</name>
    <dbReference type="NCBI Taxonomy" id="1036020"/>
    <lineage>
        <taxon>Bacteria</taxon>
        <taxon>Bacillati</taxon>
        <taxon>Actinomycetota</taxon>
        <taxon>Actinomycetes</taxon>
        <taxon>Propionibacteriales</taxon>
        <taxon>Nocardioidaceae</taxon>
        <taxon>Nocardioides</taxon>
    </lineage>
</organism>
<evidence type="ECO:0000256" key="3">
    <source>
        <dbReference type="ARBA" id="ARBA00022823"/>
    </source>
</evidence>
<dbReference type="InterPro" id="IPR000089">
    <property type="entry name" value="Biotin_lipoyl"/>
</dbReference>
<feature type="region of interest" description="Disordered" evidence="5">
    <location>
        <begin position="104"/>
        <end position="123"/>
    </location>
</feature>
<dbReference type="Pfam" id="PF02817">
    <property type="entry name" value="E3_binding"/>
    <property type="match status" value="1"/>
</dbReference>
<protein>
    <recommendedName>
        <fullName evidence="4">Dihydrolipoamide acetyltransferase component of pyruvate dehydrogenase complex</fullName>
        <ecNumber evidence="4">2.3.1.-</ecNumber>
    </recommendedName>
</protein>
<sequence>MARILRMPEVAADTAEAMLADWLVGEADEFAAADPIATVETEKAAVEIEADVAGVLLKLLVPAGAQVEVGSPIAVLGEPGESVADVDALLVSLGVGVVTDPVLPERRDVEDPPPAAAAAEPQGPVRVFASPLARRLAAEAGLEIERLRGSGPRGRVLRRDVEQAVADRPAPAAPPAVQELDGRGRAELPAGPEAPDRAGEAPYEEVPHTRIRRATASRLVRSKQEAPHFYLRAALRADRLMALREELNAGVDKAGRVSVNDLVVRAAALAGREVPDLNVTWTDAAVRRYRTVDVAVAVSTDQGLLTPVVRDPAGQPIGALASTLREAAARARAGRLRPDELEGGSICVTNLGMYDVDEFAAIINPPHAAILAVGAVREEPVVEAGSIVVGRVMRVTLSVDHRPVDGAVAARWLTAFRGLVEHPIRILG</sequence>
<comment type="similarity">
    <text evidence="2 4">Belongs to the 2-oxoacid dehydrogenase family.</text>
</comment>
<dbReference type="Pfam" id="PF00198">
    <property type="entry name" value="2-oxoacid_dh"/>
    <property type="match status" value="1"/>
</dbReference>
<dbReference type="InterPro" id="IPR036625">
    <property type="entry name" value="E3-bd_dom_sf"/>
</dbReference>
<evidence type="ECO:0000259" key="6">
    <source>
        <dbReference type="PROSITE" id="PS50968"/>
    </source>
</evidence>
<evidence type="ECO:0000313" key="9">
    <source>
        <dbReference type="Proteomes" id="UP000589626"/>
    </source>
</evidence>
<evidence type="ECO:0000256" key="5">
    <source>
        <dbReference type="SAM" id="MobiDB-lite"/>
    </source>
</evidence>
<dbReference type="EC" id="2.3.1.-" evidence="4"/>
<dbReference type="GO" id="GO:0006086">
    <property type="term" value="P:pyruvate decarboxylation to acetyl-CoA"/>
    <property type="evidence" value="ECO:0007669"/>
    <property type="project" value="InterPro"/>
</dbReference>
<feature type="region of interest" description="Disordered" evidence="5">
    <location>
        <begin position="163"/>
        <end position="208"/>
    </location>
</feature>
<dbReference type="PANTHER" id="PTHR23151">
    <property type="entry name" value="DIHYDROLIPOAMIDE ACETYL/SUCCINYL-TRANSFERASE-RELATED"/>
    <property type="match status" value="1"/>
</dbReference>
<dbReference type="InterPro" id="IPR001078">
    <property type="entry name" value="2-oxoacid_DH_actylTfrase"/>
</dbReference>
<dbReference type="GO" id="GO:0045254">
    <property type="term" value="C:pyruvate dehydrogenase complex"/>
    <property type="evidence" value="ECO:0007669"/>
    <property type="project" value="InterPro"/>
</dbReference>
<dbReference type="SUPFAM" id="SSF51230">
    <property type="entry name" value="Single hybrid motif"/>
    <property type="match status" value="1"/>
</dbReference>
<dbReference type="RefSeq" id="WP_183594214.1">
    <property type="nucleotide sequence ID" value="NZ_JACHWR010000003.1"/>
</dbReference>